<proteinExistence type="predicted"/>
<gene>
    <name evidence="2" type="ORF">IFE19_15815</name>
</gene>
<dbReference type="CDD" id="cd14845">
    <property type="entry name" value="L-Ala-D-Glu_peptidase_like"/>
    <property type="match status" value="1"/>
</dbReference>
<keyword evidence="3" id="KW-1185">Reference proteome</keyword>
<dbReference type="SUPFAM" id="SSF55166">
    <property type="entry name" value="Hedgehog/DD-peptidase"/>
    <property type="match status" value="1"/>
</dbReference>
<dbReference type="InterPro" id="IPR009045">
    <property type="entry name" value="Zn_M74/Hedgehog-like"/>
</dbReference>
<dbReference type="EMBL" id="CP062006">
    <property type="protein sequence ID" value="QTC87527.1"/>
    <property type="molecule type" value="Genomic_DNA"/>
</dbReference>
<name>A0ABX7SL34_9CAUL</name>
<evidence type="ECO:0000313" key="2">
    <source>
        <dbReference type="EMBL" id="QTC87527.1"/>
    </source>
</evidence>
<accession>A0ABX7SL34</accession>
<evidence type="ECO:0000259" key="1">
    <source>
        <dbReference type="Pfam" id="PF13539"/>
    </source>
</evidence>
<protein>
    <submittedName>
        <fullName evidence="2">M15 family metallopeptidase</fullName>
    </submittedName>
</protein>
<sequence>MAYRLGAQSRAELKGVHPDLVRVVERAIVNTAQDFSVHDGLRTLEEQKRYVASGASQTLNSKHRAQADGYGHAVDLVPFINGKMRWEWEPIYVIAAAVWQAARELGVPVRWGGAWIDLADIKIGTPGAMKAAVEAYGAARRKAGKKVFTDGPHFELVR</sequence>
<feature type="domain" description="Peptidase M15C" evidence="1">
    <location>
        <begin position="57"/>
        <end position="120"/>
    </location>
</feature>
<dbReference type="Gene3D" id="3.30.1380.10">
    <property type="match status" value="1"/>
</dbReference>
<dbReference type="Proteomes" id="UP000663942">
    <property type="component" value="Chromosome"/>
</dbReference>
<organism evidence="2 3">
    <name type="scientific">Brevundimonas pondensis</name>
    <dbReference type="NCBI Taxonomy" id="2774189"/>
    <lineage>
        <taxon>Bacteria</taxon>
        <taxon>Pseudomonadati</taxon>
        <taxon>Pseudomonadota</taxon>
        <taxon>Alphaproteobacteria</taxon>
        <taxon>Caulobacterales</taxon>
        <taxon>Caulobacteraceae</taxon>
        <taxon>Brevundimonas</taxon>
    </lineage>
</organism>
<dbReference type="RefSeq" id="WP_207823963.1">
    <property type="nucleotide sequence ID" value="NZ_CP062006.1"/>
</dbReference>
<dbReference type="Pfam" id="PF13539">
    <property type="entry name" value="Peptidase_M15_4"/>
    <property type="match status" value="1"/>
</dbReference>
<evidence type="ECO:0000313" key="3">
    <source>
        <dbReference type="Proteomes" id="UP000663942"/>
    </source>
</evidence>
<dbReference type="InterPro" id="IPR039561">
    <property type="entry name" value="Peptidase_M15C"/>
</dbReference>
<reference evidence="2 3" key="1">
    <citation type="submission" date="2020-09" db="EMBL/GenBank/DDBJ databases">
        <title>Brevundimonas sp. LVF1 isolated from an oligotrophic pond in Goettingen, Germany.</title>
        <authorList>
            <person name="Friedrich I."/>
            <person name="Klassen A."/>
            <person name="Neubauer H."/>
            <person name="Schneider D."/>
            <person name="Hertel R."/>
            <person name="Daniel R."/>
        </authorList>
    </citation>
    <scope>NUCLEOTIDE SEQUENCE [LARGE SCALE GENOMIC DNA]</scope>
    <source>
        <strain evidence="2 3">LVF1</strain>
    </source>
</reference>